<dbReference type="Proteomes" id="UP000373269">
    <property type="component" value="Chromosome"/>
</dbReference>
<dbReference type="RefSeq" id="WP_369594179.1">
    <property type="nucleotide sequence ID" value="NZ_CP045835.1"/>
</dbReference>
<keyword evidence="3" id="KW-1185">Reference proteome</keyword>
<keyword evidence="1" id="KW-0812">Transmembrane</keyword>
<evidence type="ECO:0008006" key="4">
    <source>
        <dbReference type="Google" id="ProtNLM"/>
    </source>
</evidence>
<gene>
    <name evidence="2" type="ORF">GDS87_24080</name>
</gene>
<dbReference type="Gene3D" id="2.50.20.10">
    <property type="entry name" value="Lipoprotein localisation LolA/LolB/LppX"/>
    <property type="match status" value="1"/>
</dbReference>
<reference evidence="2 3" key="1">
    <citation type="submission" date="2019-11" db="EMBL/GenBank/DDBJ databases">
        <title>Whole Genome Sequencing and Comparative Genomic Analyses of Lysinibacillus pakistanensis LZH-9, a Halotolerant Strain with Excellent COD Removal Capability.</title>
        <authorList>
            <person name="Zhou H."/>
        </authorList>
    </citation>
    <scope>NUCLEOTIDE SEQUENCE [LARGE SCALE GENOMIC DNA]</scope>
    <source>
        <strain evidence="2 3">LZH-9</strain>
    </source>
</reference>
<evidence type="ECO:0000313" key="2">
    <source>
        <dbReference type="EMBL" id="QGG53753.1"/>
    </source>
</evidence>
<evidence type="ECO:0000313" key="3">
    <source>
        <dbReference type="Proteomes" id="UP000373269"/>
    </source>
</evidence>
<keyword evidence="1" id="KW-0472">Membrane</keyword>
<keyword evidence="1" id="KW-1133">Transmembrane helix</keyword>
<protein>
    <recommendedName>
        <fullName evidence="4">DUF4367 domain-containing protein</fullName>
    </recommendedName>
</protein>
<proteinExistence type="predicted"/>
<sequence length="524" mass="61724">MDDVLKKIVQTMNETVLKDINFNEKNQENVRQTIHKRNKKSFHVKRKLNYLLPTVITLLFFLGTSYFIINELKFQSREEKITGLNKNNEAFLQEPKIDPHLSTPPEQKEFYEEMTKKDVVAKLLNTVDYFHTAAGKFEEYSLFYDDSVSTSIIEYKLSLKNEIGGYEKVTTLFDEKVMGFKESIQEYIYNNEKLWSKESLNKTYQVQDYQSEPTRKVVTPEEAFNIKLKDVDKENTKFRERPHITASGTSLFPYEITSIYLRNMQHWEIEKQNEELLGHNTIVLFGKMDGQVVERMKMKGTTDTFRFWVDKDTGILMKYETYDKDGKLTSYLHPERLDVNIPIDPQTFVPNLDGYHLPINTRKKVNIDPREVDIEVVDYADAIKEDTEDVLDLLRKDIPFLYEFTHSKLSLFSAGYEKYKAYKQAYLTYIFENESQVIYVRAYHKDSVIRTLSDFNREKGEQLEKFTLNGIEWSGYEITDLLGAHFIGMKGDYKYEVVSQDISLQDTKELLKSFKPSNDHKKQK</sequence>
<accession>A0ABX6DL10</accession>
<evidence type="ECO:0000256" key="1">
    <source>
        <dbReference type="SAM" id="Phobius"/>
    </source>
</evidence>
<organism evidence="2 3">
    <name type="scientific">Lysinibacillus pakistanensis</name>
    <dbReference type="NCBI Taxonomy" id="759811"/>
    <lineage>
        <taxon>Bacteria</taxon>
        <taxon>Bacillati</taxon>
        <taxon>Bacillota</taxon>
        <taxon>Bacilli</taxon>
        <taxon>Bacillales</taxon>
        <taxon>Bacillaceae</taxon>
        <taxon>Lysinibacillus</taxon>
    </lineage>
</organism>
<feature type="transmembrane region" description="Helical" evidence="1">
    <location>
        <begin position="48"/>
        <end position="69"/>
    </location>
</feature>
<name>A0ABX6DL10_9BACI</name>
<dbReference type="EMBL" id="CP045835">
    <property type="protein sequence ID" value="QGG53753.1"/>
    <property type="molecule type" value="Genomic_DNA"/>
</dbReference>